<dbReference type="HOGENOM" id="CLU_083077_0_0_1"/>
<dbReference type="AlphaFoldDB" id="V5G5L7"/>
<sequence length="199" mass="22908">MSHSASRTWVSAETKEYEAFIKVRENVCHVAPGSPFVPWTWPDWIAHRLAVGEDTRKEIIKKLTAKESQRAGTKRKIQPALAGRDFGDHLTCVLLEDSMWTKSITERPDRPQAPWPCQDELQHEGNHRCKSGFRRFYPLPRVPGNATVNWKQRAPVKLLPFDEVGCPKTGKEEEEHDVFDIDEEILMLIGYALVKEFDK</sequence>
<protein>
    <submittedName>
        <fullName evidence="1">Uncharacterized protein</fullName>
    </submittedName>
</protein>
<gene>
    <name evidence="1" type="ORF">PVAR5_8505</name>
</gene>
<accession>V5G5L7</accession>
<organism evidence="1 2">
    <name type="scientific">Byssochlamys spectabilis (strain No. 5 / NBRC 109023)</name>
    <name type="common">Paecilomyces variotii</name>
    <dbReference type="NCBI Taxonomy" id="1356009"/>
    <lineage>
        <taxon>Eukaryota</taxon>
        <taxon>Fungi</taxon>
        <taxon>Dikarya</taxon>
        <taxon>Ascomycota</taxon>
        <taxon>Pezizomycotina</taxon>
        <taxon>Eurotiomycetes</taxon>
        <taxon>Eurotiomycetidae</taxon>
        <taxon>Eurotiales</taxon>
        <taxon>Thermoascaceae</taxon>
        <taxon>Paecilomyces</taxon>
    </lineage>
</organism>
<reference evidence="2" key="1">
    <citation type="journal article" date="2014" name="Genome Announc.">
        <title>Draft genome sequence of the formaldehyde-resistant fungus Byssochlamys spectabilis No. 5 (anamorph Paecilomyces variotii No. 5) (NBRC109023).</title>
        <authorList>
            <person name="Oka T."/>
            <person name="Ekino K."/>
            <person name="Fukuda K."/>
            <person name="Nomura Y."/>
        </authorList>
    </citation>
    <scope>NUCLEOTIDE SEQUENCE [LARGE SCALE GENOMIC DNA]</scope>
    <source>
        <strain evidence="2">No. 5 / NBRC 109023</strain>
    </source>
</reference>
<evidence type="ECO:0000313" key="2">
    <source>
        <dbReference type="Proteomes" id="UP000018001"/>
    </source>
</evidence>
<comment type="caution">
    <text evidence="1">The sequence shown here is derived from an EMBL/GenBank/DDBJ whole genome shotgun (WGS) entry which is preliminary data.</text>
</comment>
<keyword evidence="2" id="KW-1185">Reference proteome</keyword>
<dbReference type="eggNOG" id="ENOG502T2GG">
    <property type="taxonomic scope" value="Eukaryota"/>
</dbReference>
<evidence type="ECO:0000313" key="1">
    <source>
        <dbReference type="EMBL" id="GAD99778.1"/>
    </source>
</evidence>
<proteinExistence type="predicted"/>
<dbReference type="EMBL" id="BAUL01000325">
    <property type="protein sequence ID" value="GAD99778.1"/>
    <property type="molecule type" value="Genomic_DNA"/>
</dbReference>
<name>V5G5L7_BYSSN</name>
<dbReference type="Proteomes" id="UP000018001">
    <property type="component" value="Unassembled WGS sequence"/>
</dbReference>
<dbReference type="OrthoDB" id="5305306at2759"/>
<dbReference type="InParanoid" id="V5G5L7"/>